<dbReference type="RefSeq" id="WP_184687396.1">
    <property type="nucleotide sequence ID" value="NZ_JACHJN010000001.1"/>
</dbReference>
<dbReference type="SMART" id="SM00091">
    <property type="entry name" value="PAS"/>
    <property type="match status" value="2"/>
</dbReference>
<dbReference type="Pfam" id="PF08448">
    <property type="entry name" value="PAS_4"/>
    <property type="match status" value="2"/>
</dbReference>
<dbReference type="InterPro" id="IPR013656">
    <property type="entry name" value="PAS_4"/>
</dbReference>
<name>A0A841CCD7_9PSEU</name>
<dbReference type="NCBIfam" id="TIGR00229">
    <property type="entry name" value="sensory_box"/>
    <property type="match status" value="2"/>
</dbReference>
<proteinExistence type="predicted"/>
<dbReference type="CDD" id="cd00130">
    <property type="entry name" value="PAS"/>
    <property type="match status" value="1"/>
</dbReference>
<accession>A0A841CCD7</accession>
<comment type="caution">
    <text evidence="2">The sequence shown here is derived from an EMBL/GenBank/DDBJ whole genome shotgun (WGS) entry which is preliminary data.</text>
</comment>
<evidence type="ECO:0000313" key="2">
    <source>
        <dbReference type="EMBL" id="MBB5953675.1"/>
    </source>
</evidence>
<dbReference type="InterPro" id="IPR000014">
    <property type="entry name" value="PAS"/>
</dbReference>
<sequence>MSSATEQTTEDLARLQQLEDFFVNAPLGLHITGEDGTIRSANIAVLQIVGLLDRPEAFVGRTFAEFFDDAALARSVLERVAAGERLNNVEAALRTADGSTCDVLIDVSGRFVDGRLAATRWFVRRRLVSQLPSVNPHLAVHGEPGTNEDASIWGAQLVNHDADDVLAGLTPEEKPARLDELEDFFEGAPAGVHFVGFNGLILRANQAELELLGYQESRDDYVGHHVRKIHSNKAIVEDLLRRLVEGEPVINFRARLLRKDGGVEPVVIYSGLRLKDGRFENTRCFLFADHDPDAELTVPSGFGWPRND</sequence>
<organism evidence="2 3">
    <name type="scientific">Saccharothrix tamanrassetensis</name>
    <dbReference type="NCBI Taxonomy" id="1051531"/>
    <lineage>
        <taxon>Bacteria</taxon>
        <taxon>Bacillati</taxon>
        <taxon>Actinomycetota</taxon>
        <taxon>Actinomycetes</taxon>
        <taxon>Pseudonocardiales</taxon>
        <taxon>Pseudonocardiaceae</taxon>
        <taxon>Saccharothrix</taxon>
    </lineage>
</organism>
<gene>
    <name evidence="2" type="ORF">FHS29_000245</name>
</gene>
<dbReference type="EMBL" id="JACHJN010000001">
    <property type="protein sequence ID" value="MBB5953675.1"/>
    <property type="molecule type" value="Genomic_DNA"/>
</dbReference>
<feature type="domain" description="PAS" evidence="1">
    <location>
        <begin position="16"/>
        <end position="85"/>
    </location>
</feature>
<dbReference type="SUPFAM" id="SSF55785">
    <property type="entry name" value="PYP-like sensor domain (PAS domain)"/>
    <property type="match status" value="2"/>
</dbReference>
<dbReference type="AlphaFoldDB" id="A0A841CCD7"/>
<feature type="domain" description="PAS" evidence="1">
    <location>
        <begin position="179"/>
        <end position="248"/>
    </location>
</feature>
<evidence type="ECO:0000259" key="1">
    <source>
        <dbReference type="SMART" id="SM00091"/>
    </source>
</evidence>
<dbReference type="InterPro" id="IPR035965">
    <property type="entry name" value="PAS-like_dom_sf"/>
</dbReference>
<reference evidence="2 3" key="1">
    <citation type="submission" date="2020-08" db="EMBL/GenBank/DDBJ databases">
        <title>Genomic Encyclopedia of Type Strains, Phase III (KMG-III): the genomes of soil and plant-associated and newly described type strains.</title>
        <authorList>
            <person name="Whitman W."/>
        </authorList>
    </citation>
    <scope>NUCLEOTIDE SEQUENCE [LARGE SCALE GENOMIC DNA]</scope>
    <source>
        <strain evidence="2 3">CECT 8640</strain>
    </source>
</reference>
<keyword evidence="3" id="KW-1185">Reference proteome</keyword>
<dbReference type="Proteomes" id="UP000547510">
    <property type="component" value="Unassembled WGS sequence"/>
</dbReference>
<protein>
    <submittedName>
        <fullName evidence="2">PAS domain S-box-containing protein</fullName>
    </submittedName>
</protein>
<dbReference type="Gene3D" id="3.30.450.20">
    <property type="entry name" value="PAS domain"/>
    <property type="match status" value="2"/>
</dbReference>
<evidence type="ECO:0000313" key="3">
    <source>
        <dbReference type="Proteomes" id="UP000547510"/>
    </source>
</evidence>